<dbReference type="SUPFAM" id="SSF52540">
    <property type="entry name" value="P-loop containing nucleoside triphosphate hydrolases"/>
    <property type="match status" value="1"/>
</dbReference>
<evidence type="ECO:0000256" key="7">
    <source>
        <dbReference type="ARBA" id="ARBA00022840"/>
    </source>
</evidence>
<evidence type="ECO:0000256" key="5">
    <source>
        <dbReference type="ARBA" id="ARBA00022692"/>
    </source>
</evidence>
<evidence type="ECO:0000259" key="12">
    <source>
        <dbReference type="PROSITE" id="PS50929"/>
    </source>
</evidence>
<evidence type="ECO:0000256" key="1">
    <source>
        <dbReference type="ARBA" id="ARBA00004141"/>
    </source>
</evidence>
<feature type="transmembrane region" description="Helical" evidence="10">
    <location>
        <begin position="157"/>
        <end position="177"/>
    </location>
</feature>
<comment type="subcellular location">
    <subcellularLocation>
        <location evidence="1">Membrane</location>
        <topology evidence="1">Multi-pass membrane protein</topology>
    </subcellularLocation>
</comment>
<evidence type="ECO:0000256" key="2">
    <source>
        <dbReference type="ARBA" id="ARBA00022448"/>
    </source>
</evidence>
<sequence>MQPPIPLDEVDRPSPTRLPVASAETLRAQSRILLRRHRAALSILVALQSVAAVAALAGPLVLSRVVEQVTNSTATLSAINTGAALFLGALLAQTAFTGLARMRGALLGESVLADLREDFVSRAVELPPSTIETAGTGDLVTRTTTDVDRLNWAVRHAVPEIIISLVSVALVLVALLVTAPQLAAAWLLAIPPIVIATRWYFKRAPRAYRAEMNSYSGVNSTIAETVDAGRTIEAYGLGGRRVERTDDDIRTWVSWERYTLSLRTVFFPSLEAAYVLPLAAVLALGGYLYAADVISLAQMTAGVLYTQMLIEPVDLLLMWFDELQTGQASLSRLLGVHEVPLPDSDPDLEPVGRDLTIEHVAFGYREGRDVLRGIDLVVPAGQRLAVVGPSGAGKSTLGRLIAGVHAPRVGRIEIGGASLARMPTERVRQHVALVTQEHHVFVGSLRDNLRLAWADATDDDLWSALDAVDASEWARALPDGLDTTLGAGGSTKASPSQAQQIALARLVLADPHTLVLDEATSLLDPRAARHLESSLAAVLEGRTVVAIAHRLHTAHDADRIVVVEDGRITEAGSHDELVAARGAYAALWDSWRDEG</sequence>
<feature type="transmembrane region" description="Helical" evidence="10">
    <location>
        <begin position="272"/>
        <end position="290"/>
    </location>
</feature>
<dbReference type="GO" id="GO:0140359">
    <property type="term" value="F:ABC-type transporter activity"/>
    <property type="evidence" value="ECO:0007669"/>
    <property type="project" value="InterPro"/>
</dbReference>
<dbReference type="InterPro" id="IPR011527">
    <property type="entry name" value="ABC1_TM_dom"/>
</dbReference>
<keyword evidence="8 10" id="KW-1133">Transmembrane helix</keyword>
<feature type="transmembrane region" description="Helical" evidence="10">
    <location>
        <begin position="183"/>
        <end position="201"/>
    </location>
</feature>
<evidence type="ECO:0000256" key="4">
    <source>
        <dbReference type="ARBA" id="ARBA00022519"/>
    </source>
</evidence>
<dbReference type="Pfam" id="PF00005">
    <property type="entry name" value="ABC_tran"/>
    <property type="match status" value="1"/>
</dbReference>
<dbReference type="Gene3D" id="3.40.50.300">
    <property type="entry name" value="P-loop containing nucleotide triphosphate hydrolases"/>
    <property type="match status" value="1"/>
</dbReference>
<evidence type="ECO:0000256" key="3">
    <source>
        <dbReference type="ARBA" id="ARBA00022475"/>
    </source>
</evidence>
<evidence type="ECO:0000313" key="13">
    <source>
        <dbReference type="EMBL" id="CAB4995740.1"/>
    </source>
</evidence>
<keyword evidence="2" id="KW-0813">Transport</keyword>
<dbReference type="Pfam" id="PF00664">
    <property type="entry name" value="ABC_membrane"/>
    <property type="match status" value="1"/>
</dbReference>
<dbReference type="GO" id="GO:0005524">
    <property type="term" value="F:ATP binding"/>
    <property type="evidence" value="ECO:0007669"/>
    <property type="project" value="UniProtKB-KW"/>
</dbReference>
<evidence type="ECO:0000256" key="9">
    <source>
        <dbReference type="ARBA" id="ARBA00023136"/>
    </source>
</evidence>
<keyword evidence="9 10" id="KW-0472">Membrane</keyword>
<gene>
    <name evidence="13" type="ORF">UFOPK3992_00346</name>
</gene>
<evidence type="ECO:0000256" key="6">
    <source>
        <dbReference type="ARBA" id="ARBA00022741"/>
    </source>
</evidence>
<name>A0A6J7NQM3_9ZZZZ</name>
<dbReference type="CDD" id="cd07346">
    <property type="entry name" value="ABC_6TM_exporters"/>
    <property type="match status" value="1"/>
</dbReference>
<evidence type="ECO:0000256" key="10">
    <source>
        <dbReference type="SAM" id="Phobius"/>
    </source>
</evidence>
<feature type="domain" description="ABC transporter" evidence="11">
    <location>
        <begin position="355"/>
        <end position="590"/>
    </location>
</feature>
<dbReference type="PROSITE" id="PS50893">
    <property type="entry name" value="ABC_TRANSPORTER_2"/>
    <property type="match status" value="1"/>
</dbReference>
<dbReference type="PANTHER" id="PTHR24221:SF654">
    <property type="entry name" value="ATP-BINDING CASSETTE SUB-FAMILY B MEMBER 6"/>
    <property type="match status" value="1"/>
</dbReference>
<dbReference type="InterPro" id="IPR039421">
    <property type="entry name" value="Type_1_exporter"/>
</dbReference>
<protein>
    <submittedName>
        <fullName evidence="13">Unannotated protein</fullName>
    </submittedName>
</protein>
<feature type="transmembrane region" description="Helical" evidence="10">
    <location>
        <begin position="74"/>
        <end position="96"/>
    </location>
</feature>
<dbReference type="SUPFAM" id="SSF90123">
    <property type="entry name" value="ABC transporter transmembrane region"/>
    <property type="match status" value="1"/>
</dbReference>
<keyword evidence="7" id="KW-0067">ATP-binding</keyword>
<dbReference type="EMBL" id="CAFBOZ010000033">
    <property type="protein sequence ID" value="CAB4995740.1"/>
    <property type="molecule type" value="Genomic_DNA"/>
</dbReference>
<dbReference type="SMART" id="SM00382">
    <property type="entry name" value="AAA"/>
    <property type="match status" value="1"/>
</dbReference>
<dbReference type="PROSITE" id="PS50929">
    <property type="entry name" value="ABC_TM1F"/>
    <property type="match status" value="1"/>
</dbReference>
<dbReference type="PANTHER" id="PTHR24221">
    <property type="entry name" value="ATP-BINDING CASSETTE SUB-FAMILY B"/>
    <property type="match status" value="1"/>
</dbReference>
<evidence type="ECO:0000256" key="8">
    <source>
        <dbReference type="ARBA" id="ARBA00022989"/>
    </source>
</evidence>
<dbReference type="InterPro" id="IPR036640">
    <property type="entry name" value="ABC1_TM_sf"/>
</dbReference>
<dbReference type="GO" id="GO:0016887">
    <property type="term" value="F:ATP hydrolysis activity"/>
    <property type="evidence" value="ECO:0007669"/>
    <property type="project" value="InterPro"/>
</dbReference>
<proteinExistence type="predicted"/>
<keyword evidence="4" id="KW-0997">Cell inner membrane</keyword>
<dbReference type="InterPro" id="IPR027417">
    <property type="entry name" value="P-loop_NTPase"/>
</dbReference>
<feature type="domain" description="ABC transmembrane type-1" evidence="12">
    <location>
        <begin position="43"/>
        <end position="325"/>
    </location>
</feature>
<dbReference type="GO" id="GO:0034040">
    <property type="term" value="F:ATPase-coupled lipid transmembrane transporter activity"/>
    <property type="evidence" value="ECO:0007669"/>
    <property type="project" value="TreeGrafter"/>
</dbReference>
<keyword evidence="6" id="KW-0547">Nucleotide-binding</keyword>
<dbReference type="FunFam" id="3.40.50.300:FF:001001">
    <property type="entry name" value="Multidrug ABC transporter ATP-binding protein"/>
    <property type="match status" value="1"/>
</dbReference>
<keyword evidence="3" id="KW-1003">Cell membrane</keyword>
<dbReference type="InterPro" id="IPR003593">
    <property type="entry name" value="AAA+_ATPase"/>
</dbReference>
<dbReference type="AlphaFoldDB" id="A0A6J7NQM3"/>
<organism evidence="13">
    <name type="scientific">freshwater metagenome</name>
    <dbReference type="NCBI Taxonomy" id="449393"/>
    <lineage>
        <taxon>unclassified sequences</taxon>
        <taxon>metagenomes</taxon>
        <taxon>ecological metagenomes</taxon>
    </lineage>
</organism>
<dbReference type="InterPro" id="IPR003439">
    <property type="entry name" value="ABC_transporter-like_ATP-bd"/>
</dbReference>
<reference evidence="13" key="1">
    <citation type="submission" date="2020-05" db="EMBL/GenBank/DDBJ databases">
        <authorList>
            <person name="Chiriac C."/>
            <person name="Salcher M."/>
            <person name="Ghai R."/>
            <person name="Kavagutti S V."/>
        </authorList>
    </citation>
    <scope>NUCLEOTIDE SEQUENCE</scope>
</reference>
<keyword evidence="5 10" id="KW-0812">Transmembrane</keyword>
<feature type="transmembrane region" description="Helical" evidence="10">
    <location>
        <begin position="39"/>
        <end position="62"/>
    </location>
</feature>
<accession>A0A6J7NQM3</accession>
<dbReference type="GO" id="GO:0016020">
    <property type="term" value="C:membrane"/>
    <property type="evidence" value="ECO:0007669"/>
    <property type="project" value="UniProtKB-SubCell"/>
</dbReference>
<dbReference type="Gene3D" id="1.20.1560.10">
    <property type="entry name" value="ABC transporter type 1, transmembrane domain"/>
    <property type="match status" value="1"/>
</dbReference>
<evidence type="ECO:0000259" key="11">
    <source>
        <dbReference type="PROSITE" id="PS50893"/>
    </source>
</evidence>